<feature type="transmembrane region" description="Helical" evidence="23">
    <location>
        <begin position="320"/>
        <end position="339"/>
    </location>
</feature>
<evidence type="ECO:0000256" key="13">
    <source>
        <dbReference type="ARBA" id="ARBA00023316"/>
    </source>
</evidence>
<evidence type="ECO:0000256" key="1">
    <source>
        <dbReference type="ARBA" id="ARBA00004651"/>
    </source>
</evidence>
<keyword evidence="5" id="KW-0328">Glycosyltransferase</keyword>
<dbReference type="NCBIfam" id="TIGR02614">
    <property type="entry name" value="ftsW"/>
    <property type="match status" value="1"/>
</dbReference>
<keyword evidence="6" id="KW-0808">Transferase</keyword>
<sequence length="567" mass="61957">MPQDKLNRGKNAGERMMKGARRKDLAPPTFRSPALESIELKGQHPPAGGSRRKPLPPPTHGAKPMKRRATQAVMARRVKMSYAAEDTLADQKTMRKSLPRMRNRPLIAALNEVEAPEAANVPEVTPQEPVELSPGRRGPAGRTILPRQTADLLRNKPPVRPSKPLQVISEEEQEKLAALEMFLPRVPGKPDPILLVAVLALLCIGLIMVYSASSFASARYFGDASYFFQKQLLGAVLGVVAMLVTMRIDYRIWRRFSLLGLAIGLPLLAAVLFIGSNAYGASRWLVFGSFFSFQPSELIKLVLALYIADWLARKGNQVGTFLYGLTPFVLLLGLVLGLVLLQKDMGTACVIAVLTTAMFFTAGANILQFLLALGCGFLIFLSQAFSGYRYYRLIGFLNPFKYTTDINLQLYQSLLALGSGGWLGVGLGASRQKTGYLPLPYIDSIFAIVGEEMGYIGCMVVIALFMVLAFRGFRLARRTQDVYGALLATGITTWIVVQAMINIGATTGTIPYTGVPLPFISYGGTSLVISLAGIGVLLNISRYIQAPEDPALSRQTITKRLKKKVAK</sequence>
<evidence type="ECO:0000256" key="12">
    <source>
        <dbReference type="ARBA" id="ARBA00023306"/>
    </source>
</evidence>
<comment type="function">
    <text evidence="21">Peptidoglycan polymerase that is essential for cell division.</text>
</comment>
<comment type="caution">
    <text evidence="24">The sequence shown here is derived from an EMBL/GenBank/DDBJ whole genome shotgun (WGS) entry which is preliminary data.</text>
</comment>
<feature type="compositionally biased region" description="Basic and acidic residues" evidence="22">
    <location>
        <begin position="1"/>
        <end position="25"/>
    </location>
</feature>
<protein>
    <recommendedName>
        <fullName evidence="17">Probable peptidoglycan glycosyltransferase FtsW</fullName>
        <ecNumber evidence="19">2.4.99.28</ecNumber>
    </recommendedName>
    <alternativeName>
        <fullName evidence="18">Cell division protein FtsW</fullName>
    </alternativeName>
    <alternativeName>
        <fullName evidence="15">Cell wall polymerase</fullName>
    </alternativeName>
    <alternativeName>
        <fullName evidence="14">Peptidoglycan polymerase</fullName>
    </alternativeName>
</protein>
<gene>
    <name evidence="24" type="ORF">KDH_44320</name>
</gene>
<keyword evidence="9" id="KW-0573">Peptidoglycan synthesis</keyword>
<evidence type="ECO:0000256" key="20">
    <source>
        <dbReference type="ARBA" id="ARBA00049902"/>
    </source>
</evidence>
<dbReference type="EC" id="2.4.99.28" evidence="19"/>
<evidence type="ECO:0000256" key="21">
    <source>
        <dbReference type="ARBA" id="ARBA00049966"/>
    </source>
</evidence>
<feature type="transmembrane region" description="Helical" evidence="23">
    <location>
        <begin position="193"/>
        <end position="212"/>
    </location>
</feature>
<feature type="transmembrane region" description="Helical" evidence="23">
    <location>
        <begin position="224"/>
        <end position="244"/>
    </location>
</feature>
<feature type="transmembrane region" description="Helical" evidence="23">
    <location>
        <begin position="453"/>
        <end position="470"/>
    </location>
</feature>
<feature type="region of interest" description="Disordered" evidence="22">
    <location>
        <begin position="121"/>
        <end position="143"/>
    </location>
</feature>
<keyword evidence="8" id="KW-0133">Cell shape</keyword>
<keyword evidence="3" id="KW-1003">Cell membrane</keyword>
<organism evidence="24 25">
    <name type="scientific">Dictyobacter halimunensis</name>
    <dbReference type="NCBI Taxonomy" id="3026934"/>
    <lineage>
        <taxon>Bacteria</taxon>
        <taxon>Bacillati</taxon>
        <taxon>Chloroflexota</taxon>
        <taxon>Ktedonobacteria</taxon>
        <taxon>Ktedonobacterales</taxon>
        <taxon>Dictyobacteraceae</taxon>
        <taxon>Dictyobacter</taxon>
    </lineage>
</organism>
<evidence type="ECO:0000256" key="4">
    <source>
        <dbReference type="ARBA" id="ARBA00022618"/>
    </source>
</evidence>
<evidence type="ECO:0000256" key="15">
    <source>
        <dbReference type="ARBA" id="ARBA00033270"/>
    </source>
</evidence>
<evidence type="ECO:0000256" key="17">
    <source>
        <dbReference type="ARBA" id="ARBA00041185"/>
    </source>
</evidence>
<comment type="pathway">
    <text evidence="2">Cell wall biogenesis; peptidoglycan biosynthesis.</text>
</comment>
<feature type="transmembrane region" description="Helical" evidence="23">
    <location>
        <begin position="256"/>
        <end position="278"/>
    </location>
</feature>
<feature type="transmembrane region" description="Helical" evidence="23">
    <location>
        <begin position="482"/>
        <end position="505"/>
    </location>
</feature>
<evidence type="ECO:0000256" key="11">
    <source>
        <dbReference type="ARBA" id="ARBA00023136"/>
    </source>
</evidence>
<feature type="transmembrane region" description="Helical" evidence="23">
    <location>
        <begin position="345"/>
        <end position="362"/>
    </location>
</feature>
<evidence type="ECO:0000256" key="7">
    <source>
        <dbReference type="ARBA" id="ARBA00022692"/>
    </source>
</evidence>
<keyword evidence="7 23" id="KW-0812">Transmembrane</keyword>
<evidence type="ECO:0000256" key="5">
    <source>
        <dbReference type="ARBA" id="ARBA00022676"/>
    </source>
</evidence>
<evidence type="ECO:0000256" key="2">
    <source>
        <dbReference type="ARBA" id="ARBA00004752"/>
    </source>
</evidence>
<comment type="catalytic activity">
    <reaction evidence="20">
        <text>[GlcNAc-(1-&gt;4)-Mur2Ac(oyl-L-Ala-gamma-D-Glu-L-Lys-D-Ala-D-Ala)](n)-di-trans,octa-cis-undecaprenyl diphosphate + beta-D-GlcNAc-(1-&gt;4)-Mur2Ac(oyl-L-Ala-gamma-D-Glu-L-Lys-D-Ala-D-Ala)-di-trans,octa-cis-undecaprenyl diphosphate = [GlcNAc-(1-&gt;4)-Mur2Ac(oyl-L-Ala-gamma-D-Glu-L-Lys-D-Ala-D-Ala)](n+1)-di-trans,octa-cis-undecaprenyl diphosphate + di-trans,octa-cis-undecaprenyl diphosphate + H(+)</text>
        <dbReference type="Rhea" id="RHEA:23708"/>
        <dbReference type="Rhea" id="RHEA-COMP:9602"/>
        <dbReference type="Rhea" id="RHEA-COMP:9603"/>
        <dbReference type="ChEBI" id="CHEBI:15378"/>
        <dbReference type="ChEBI" id="CHEBI:58405"/>
        <dbReference type="ChEBI" id="CHEBI:60033"/>
        <dbReference type="ChEBI" id="CHEBI:78435"/>
        <dbReference type="EC" id="2.4.99.28"/>
    </reaction>
</comment>
<comment type="similarity">
    <text evidence="16">Belongs to the SEDS family. FtsW subfamily.</text>
</comment>
<dbReference type="Proteomes" id="UP001344906">
    <property type="component" value="Unassembled WGS sequence"/>
</dbReference>
<evidence type="ECO:0000256" key="8">
    <source>
        <dbReference type="ARBA" id="ARBA00022960"/>
    </source>
</evidence>
<dbReference type="InterPro" id="IPR001182">
    <property type="entry name" value="FtsW/RodA"/>
</dbReference>
<evidence type="ECO:0000313" key="24">
    <source>
        <dbReference type="EMBL" id="GLV57596.1"/>
    </source>
</evidence>
<evidence type="ECO:0000256" key="18">
    <source>
        <dbReference type="ARBA" id="ARBA00041418"/>
    </source>
</evidence>
<keyword evidence="11 23" id="KW-0472">Membrane</keyword>
<dbReference type="PANTHER" id="PTHR30474:SF2">
    <property type="entry name" value="PEPTIDOGLYCAN GLYCOSYLTRANSFERASE FTSW-RELATED"/>
    <property type="match status" value="1"/>
</dbReference>
<evidence type="ECO:0000256" key="10">
    <source>
        <dbReference type="ARBA" id="ARBA00022989"/>
    </source>
</evidence>
<evidence type="ECO:0000313" key="25">
    <source>
        <dbReference type="Proteomes" id="UP001344906"/>
    </source>
</evidence>
<dbReference type="RefSeq" id="WP_338253574.1">
    <property type="nucleotide sequence ID" value="NZ_BSRI01000002.1"/>
</dbReference>
<evidence type="ECO:0000256" key="14">
    <source>
        <dbReference type="ARBA" id="ARBA00032370"/>
    </source>
</evidence>
<evidence type="ECO:0000256" key="9">
    <source>
        <dbReference type="ARBA" id="ARBA00022984"/>
    </source>
</evidence>
<feature type="transmembrane region" description="Helical" evidence="23">
    <location>
        <begin position="517"/>
        <end position="538"/>
    </location>
</feature>
<keyword evidence="25" id="KW-1185">Reference proteome</keyword>
<name>A0ABQ6FYG3_9CHLR</name>
<feature type="region of interest" description="Disordered" evidence="22">
    <location>
        <begin position="1"/>
        <end position="70"/>
    </location>
</feature>
<accession>A0ABQ6FYG3</accession>
<evidence type="ECO:0000256" key="23">
    <source>
        <dbReference type="SAM" id="Phobius"/>
    </source>
</evidence>
<dbReference type="InterPro" id="IPR013437">
    <property type="entry name" value="FtsW"/>
</dbReference>
<keyword evidence="4" id="KW-0132">Cell division</keyword>
<feature type="transmembrane region" description="Helical" evidence="23">
    <location>
        <begin position="284"/>
        <end position="308"/>
    </location>
</feature>
<evidence type="ECO:0000256" key="16">
    <source>
        <dbReference type="ARBA" id="ARBA00038053"/>
    </source>
</evidence>
<proteinExistence type="inferred from homology"/>
<reference evidence="24 25" key="1">
    <citation type="submission" date="2023-02" db="EMBL/GenBank/DDBJ databases">
        <title>Dictyobacter halimunensis sp. nov., a new member of the class Ktedonobacteria from forest soil in a geothermal area.</title>
        <authorList>
            <person name="Rachmania M.K."/>
            <person name="Ningsih F."/>
            <person name="Sakai Y."/>
            <person name="Yabe S."/>
            <person name="Yokota A."/>
            <person name="Sjamsuridzal W."/>
        </authorList>
    </citation>
    <scope>NUCLEOTIDE SEQUENCE [LARGE SCALE GENOMIC DNA]</scope>
    <source>
        <strain evidence="24 25">S3.2.2.5</strain>
    </source>
</reference>
<comment type="subcellular location">
    <subcellularLocation>
        <location evidence="1">Cell membrane</location>
        <topology evidence="1">Multi-pass membrane protein</topology>
    </subcellularLocation>
</comment>
<keyword evidence="12" id="KW-0131">Cell cycle</keyword>
<evidence type="ECO:0000256" key="6">
    <source>
        <dbReference type="ARBA" id="ARBA00022679"/>
    </source>
</evidence>
<keyword evidence="10 23" id="KW-1133">Transmembrane helix</keyword>
<dbReference type="PANTHER" id="PTHR30474">
    <property type="entry name" value="CELL CYCLE PROTEIN"/>
    <property type="match status" value="1"/>
</dbReference>
<dbReference type="Pfam" id="PF01098">
    <property type="entry name" value="FTSW_RODA_SPOVE"/>
    <property type="match status" value="1"/>
</dbReference>
<feature type="transmembrane region" description="Helical" evidence="23">
    <location>
        <begin position="369"/>
        <end position="391"/>
    </location>
</feature>
<evidence type="ECO:0000256" key="3">
    <source>
        <dbReference type="ARBA" id="ARBA00022475"/>
    </source>
</evidence>
<keyword evidence="13" id="KW-0961">Cell wall biogenesis/degradation</keyword>
<evidence type="ECO:0000256" key="22">
    <source>
        <dbReference type="SAM" id="MobiDB-lite"/>
    </source>
</evidence>
<dbReference type="EMBL" id="BSRI01000002">
    <property type="protein sequence ID" value="GLV57596.1"/>
    <property type="molecule type" value="Genomic_DNA"/>
</dbReference>
<evidence type="ECO:0000256" key="19">
    <source>
        <dbReference type="ARBA" id="ARBA00044770"/>
    </source>
</evidence>